<feature type="non-terminal residue" evidence="2">
    <location>
        <position position="169"/>
    </location>
</feature>
<evidence type="ECO:0000256" key="1">
    <source>
        <dbReference type="SAM" id="MobiDB-lite"/>
    </source>
</evidence>
<dbReference type="AlphaFoldDB" id="A0A430UHJ3"/>
<evidence type="ECO:0000313" key="3">
    <source>
        <dbReference type="Proteomes" id="UP000288347"/>
    </source>
</evidence>
<feature type="compositionally biased region" description="Basic residues" evidence="1">
    <location>
        <begin position="130"/>
        <end position="139"/>
    </location>
</feature>
<organism evidence="2 3">
    <name type="scientific">Thermus scotoductus</name>
    <dbReference type="NCBI Taxonomy" id="37636"/>
    <lineage>
        <taxon>Bacteria</taxon>
        <taxon>Thermotogati</taxon>
        <taxon>Deinococcota</taxon>
        <taxon>Deinococci</taxon>
        <taxon>Thermales</taxon>
        <taxon>Thermaceae</taxon>
        <taxon>Thermus</taxon>
    </lineage>
</organism>
<gene>
    <name evidence="2" type="ORF">CSW29_05365</name>
</gene>
<comment type="caution">
    <text evidence="2">The sequence shown here is derived from an EMBL/GenBank/DDBJ whole genome shotgun (WGS) entry which is preliminary data.</text>
</comment>
<feature type="region of interest" description="Disordered" evidence="1">
    <location>
        <begin position="118"/>
        <end position="169"/>
    </location>
</feature>
<accession>A0A430UHJ3</accession>
<reference evidence="2 3" key="1">
    <citation type="journal article" date="2019" name="Extremophiles">
        <title>Biogeography of thermophiles and predominance of Thermus scotoductus in domestic water heaters.</title>
        <authorList>
            <person name="Wilpiszeski R.L."/>
            <person name="Zhang Z."/>
            <person name="House C.H."/>
        </authorList>
    </citation>
    <scope>NUCLEOTIDE SEQUENCE [LARGE SCALE GENOMIC DNA]</scope>
    <source>
        <strain evidence="2 3">16_S16</strain>
    </source>
</reference>
<evidence type="ECO:0000313" key="2">
    <source>
        <dbReference type="EMBL" id="RTI00692.1"/>
    </source>
</evidence>
<feature type="compositionally biased region" description="Polar residues" evidence="1">
    <location>
        <begin position="160"/>
        <end position="169"/>
    </location>
</feature>
<protein>
    <submittedName>
        <fullName evidence="2">Uncharacterized protein</fullName>
    </submittedName>
</protein>
<dbReference type="RefSeq" id="WP_126217048.1">
    <property type="nucleotide sequence ID" value="NZ_PEMH01000144.1"/>
</dbReference>
<dbReference type="EMBL" id="PEMH01000144">
    <property type="protein sequence ID" value="RTI00692.1"/>
    <property type="molecule type" value="Genomic_DNA"/>
</dbReference>
<proteinExistence type="predicted"/>
<dbReference type="Proteomes" id="UP000288347">
    <property type="component" value="Unassembled WGS sequence"/>
</dbReference>
<sequence length="169" mass="19364">MPRPKDLYGTRGSLLRKLWKAVKETSKLLDSEDPQVVLRATHALATIAASYRAAYAEWEQERTEKNRQKEKQNRPPLTRIDPYIVWLIKRDVYGIEEPPPPLPQDPEGVYWVKKASADQGLPDPYENLCRKPKGSKARPKWWNSPASRSDLGESTRGYPRSTSPKTLIP</sequence>
<name>A0A430UHJ3_THESC</name>